<name>A0A6G4WZF5_9ACTN</name>
<dbReference type="Pfam" id="PF02627">
    <property type="entry name" value="CMD"/>
    <property type="match status" value="1"/>
</dbReference>
<dbReference type="PANTHER" id="PTHR35446">
    <property type="entry name" value="SI:CH211-175M2.5"/>
    <property type="match status" value="1"/>
</dbReference>
<evidence type="ECO:0000313" key="3">
    <source>
        <dbReference type="EMBL" id="NGO69811.1"/>
    </source>
</evidence>
<accession>A0A6G4WZF5</accession>
<evidence type="ECO:0000259" key="2">
    <source>
        <dbReference type="Pfam" id="PF02627"/>
    </source>
</evidence>
<dbReference type="InterPro" id="IPR003779">
    <property type="entry name" value="CMD-like"/>
</dbReference>
<sequence length="208" mass="22267">MLPILPRRRPVTENPFTEHTLESAPDAARRPLERIQRGFGYIPSAAARMAASPQLLEGFQRANALFEAGTLDPPAREVVVMTVATRNSCRLCVALHSARLAALDADPDLVADLRARRPLGDARLEAVRVFTTEVLDRSGDVAQEALDAFFARGFTPRQALEVVLGVGTYTLSTLANRLTRAPVDAQLAARPTGAQEVSGGPCRAGAAS</sequence>
<dbReference type="AlphaFoldDB" id="A0A6G4WZF5"/>
<organism evidence="3 4">
    <name type="scientific">Streptomyces boncukensis</name>
    <dbReference type="NCBI Taxonomy" id="2711219"/>
    <lineage>
        <taxon>Bacteria</taxon>
        <taxon>Bacillati</taxon>
        <taxon>Actinomycetota</taxon>
        <taxon>Actinomycetes</taxon>
        <taxon>Kitasatosporales</taxon>
        <taxon>Streptomycetaceae</taxon>
        <taxon>Streptomyces</taxon>
    </lineage>
</organism>
<dbReference type="GO" id="GO:0051920">
    <property type="term" value="F:peroxiredoxin activity"/>
    <property type="evidence" value="ECO:0007669"/>
    <property type="project" value="InterPro"/>
</dbReference>
<feature type="domain" description="Carboxymuconolactone decarboxylase-like" evidence="2">
    <location>
        <begin position="55"/>
        <end position="114"/>
    </location>
</feature>
<evidence type="ECO:0000256" key="1">
    <source>
        <dbReference type="SAM" id="MobiDB-lite"/>
    </source>
</evidence>
<reference evidence="3 4" key="1">
    <citation type="submission" date="2020-02" db="EMBL/GenBank/DDBJ databases">
        <title>Whole-genome analyses of novel actinobacteria.</title>
        <authorList>
            <person name="Sahin N."/>
            <person name="Tatar D."/>
        </authorList>
    </citation>
    <scope>NUCLEOTIDE SEQUENCE [LARGE SCALE GENOMIC DNA]</scope>
    <source>
        <strain evidence="3 4">SB3404</strain>
    </source>
</reference>
<keyword evidence="4" id="KW-1185">Reference proteome</keyword>
<dbReference type="Proteomes" id="UP000477722">
    <property type="component" value="Unassembled WGS sequence"/>
</dbReference>
<proteinExistence type="predicted"/>
<comment type="caution">
    <text evidence="3">The sequence shown here is derived from an EMBL/GenBank/DDBJ whole genome shotgun (WGS) entry which is preliminary data.</text>
</comment>
<feature type="region of interest" description="Disordered" evidence="1">
    <location>
        <begin position="189"/>
        <end position="208"/>
    </location>
</feature>
<dbReference type="InterPro" id="IPR029032">
    <property type="entry name" value="AhpD-like"/>
</dbReference>
<dbReference type="PANTHER" id="PTHR35446:SF3">
    <property type="entry name" value="CMD DOMAIN-CONTAINING PROTEIN"/>
    <property type="match status" value="1"/>
</dbReference>
<dbReference type="SUPFAM" id="SSF69118">
    <property type="entry name" value="AhpD-like"/>
    <property type="match status" value="1"/>
</dbReference>
<evidence type="ECO:0000313" key="4">
    <source>
        <dbReference type="Proteomes" id="UP000477722"/>
    </source>
</evidence>
<dbReference type="EMBL" id="JAAKZZ010000143">
    <property type="protein sequence ID" value="NGO69811.1"/>
    <property type="molecule type" value="Genomic_DNA"/>
</dbReference>
<protein>
    <submittedName>
        <fullName evidence="3">Carboxymuconolactone decarboxylase family protein</fullName>
    </submittedName>
</protein>
<dbReference type="Gene3D" id="1.20.1290.10">
    <property type="entry name" value="AhpD-like"/>
    <property type="match status" value="1"/>
</dbReference>
<gene>
    <name evidence="3" type="ORF">G5C65_15880</name>
</gene>